<protein>
    <submittedName>
        <fullName evidence="1">Uncharacterized protein</fullName>
    </submittedName>
</protein>
<keyword evidence="2" id="KW-1185">Reference proteome</keyword>
<dbReference type="RefSeq" id="WP_093036759.1">
    <property type="nucleotide sequence ID" value="NZ_FNNZ01000026.1"/>
</dbReference>
<dbReference type="Proteomes" id="UP000198816">
    <property type="component" value="Unassembled WGS sequence"/>
</dbReference>
<accession>A0A1H3BQF7</accession>
<sequence>MSTLRESMAEHGFESNDDYAFQVRCLLKGTPHRIRTLNIQGDGERRKTAFATALAHALDTPHILYHDFSDEEPPTTEVILPPGTDEYGRKASAVDPLDDIVSQACALSEAESTVLILDQLQAADFREHIRVHRLIRDRRWLVRDAPYYANPRNLLLFLISEAPLYHSLQRESFRVWVGRVSERRVTLNPEELGLGVDAAPLLDALNDLFGAVDASPTRSEVARLLDDFTAHVQTEEHLIHAVFGRCEGIDRERMRDPDLVPMLSRVMEQLRDYLGIEQIVVGRGREDVESGSDGRGSNV</sequence>
<dbReference type="EMBL" id="FNNZ01000026">
    <property type="protein sequence ID" value="SDX43948.1"/>
    <property type="molecule type" value="Genomic_DNA"/>
</dbReference>
<proteinExistence type="predicted"/>
<organism evidence="1 2">
    <name type="scientific">Thiocapsa roseopersicina</name>
    <dbReference type="NCBI Taxonomy" id="1058"/>
    <lineage>
        <taxon>Bacteria</taxon>
        <taxon>Pseudomonadati</taxon>
        <taxon>Pseudomonadota</taxon>
        <taxon>Gammaproteobacteria</taxon>
        <taxon>Chromatiales</taxon>
        <taxon>Chromatiaceae</taxon>
        <taxon>Thiocapsa</taxon>
    </lineage>
</organism>
<evidence type="ECO:0000313" key="1">
    <source>
        <dbReference type="EMBL" id="SDX43948.1"/>
    </source>
</evidence>
<name>A0A1H3BQF7_THIRO</name>
<dbReference type="AlphaFoldDB" id="A0A1H3BQF7"/>
<gene>
    <name evidence="1" type="ORF">SAMN05421783_12622</name>
</gene>
<evidence type="ECO:0000313" key="2">
    <source>
        <dbReference type="Proteomes" id="UP000198816"/>
    </source>
</evidence>
<reference evidence="2" key="1">
    <citation type="submission" date="2016-10" db="EMBL/GenBank/DDBJ databases">
        <authorList>
            <person name="Varghese N."/>
            <person name="Submissions S."/>
        </authorList>
    </citation>
    <scope>NUCLEOTIDE SEQUENCE [LARGE SCALE GENOMIC DNA]</scope>
    <source>
        <strain evidence="2">DSM 217</strain>
    </source>
</reference>
<dbReference type="OrthoDB" id="5780201at2"/>